<sequence>MELKNDVGNPWGMTDGEMEYYGKLSTQHQEYLPWLFINYDEEAESNALNIKKSINIMQNRKANIKVWQYHYKWNIEHERAKHFLSASMSIHHLAMLVFPFLSQEQEYKVFCGAVVSMICNQSIQVSSFPWQGEYYQLVEPYIGQKAINALTDERSSIQLYSNLTDSGLKNLAKVAHAEFVRATVKNWHLSKCAEIWTSYLEYMTIHGALPSRLHFGVEYRGEQPEILIQKQEENHFKSAKERRNTFAREFKEYAERHRFDSLGDIPRDHKSAYINEFADRYPQDQKAGESKEERRNKYIATLNKDWEILQQENPPRIGKGFTTNQT</sequence>
<reference evidence="2" key="1">
    <citation type="journal article" date="2011" name="Stand. Genomic Sci.">
        <title>Genome sequence of the filamentous, gliding Thiothrix nivea neotype strain (JP2(T)).</title>
        <authorList>
            <person name="Lapidus A."/>
            <person name="Nolan M."/>
            <person name="Lucas S."/>
            <person name="Glavina Del Rio T."/>
            <person name="Tice H."/>
            <person name="Cheng J.F."/>
            <person name="Tapia R."/>
            <person name="Han C."/>
            <person name="Goodwin L."/>
            <person name="Pitluck S."/>
            <person name="Liolios K."/>
            <person name="Pagani I."/>
            <person name="Ivanova N."/>
            <person name="Huntemann M."/>
            <person name="Mavromatis K."/>
            <person name="Mikhailova N."/>
            <person name="Pati A."/>
            <person name="Chen A."/>
            <person name="Palaniappan K."/>
            <person name="Land M."/>
            <person name="Brambilla E.M."/>
            <person name="Rohde M."/>
            <person name="Abt B."/>
            <person name="Verbarg S."/>
            <person name="Goker M."/>
            <person name="Bristow J."/>
            <person name="Eisen J.A."/>
            <person name="Markowitz V."/>
            <person name="Hugenholtz P."/>
            <person name="Kyrpides N.C."/>
            <person name="Klenk H.P."/>
            <person name="Woyke T."/>
        </authorList>
    </citation>
    <scope>NUCLEOTIDE SEQUENCE [LARGE SCALE GENOMIC DNA]</scope>
    <source>
        <strain evidence="2">ATCC 35100 / DSM 5205 / JP2</strain>
    </source>
</reference>
<dbReference type="Proteomes" id="UP000005317">
    <property type="component" value="Unassembled WGS sequence"/>
</dbReference>
<protein>
    <submittedName>
        <fullName evidence="1">Uncharacterized protein</fullName>
    </submittedName>
</protein>
<dbReference type="AlphaFoldDB" id="A0A656HK78"/>
<gene>
    <name evidence="1" type="ORF">Thini_3198</name>
</gene>
<proteinExistence type="predicted"/>
<name>A0A656HK78_THINJ</name>
<evidence type="ECO:0000313" key="2">
    <source>
        <dbReference type="Proteomes" id="UP000005317"/>
    </source>
</evidence>
<keyword evidence="2" id="KW-1185">Reference proteome</keyword>
<accession>A0A656HK78</accession>
<dbReference type="RefSeq" id="WP_002709620.1">
    <property type="nucleotide sequence ID" value="NZ_JH651384.1"/>
</dbReference>
<evidence type="ECO:0000313" key="1">
    <source>
        <dbReference type="EMBL" id="EIJ35720.1"/>
    </source>
</evidence>
<dbReference type="EMBL" id="JH651384">
    <property type="protein sequence ID" value="EIJ35720.1"/>
    <property type="molecule type" value="Genomic_DNA"/>
</dbReference>
<organism evidence="1 2">
    <name type="scientific">Thiothrix nivea (strain ATCC 35100 / DSM 5205 / JP2)</name>
    <dbReference type="NCBI Taxonomy" id="870187"/>
    <lineage>
        <taxon>Bacteria</taxon>
        <taxon>Pseudomonadati</taxon>
        <taxon>Pseudomonadota</taxon>
        <taxon>Gammaproteobacteria</taxon>
        <taxon>Thiotrichales</taxon>
        <taxon>Thiotrichaceae</taxon>
        <taxon>Thiothrix</taxon>
    </lineage>
</organism>